<organism evidence="2 3">
    <name type="scientific">Massiliimalia timonensis</name>
    <dbReference type="NCBI Taxonomy" id="1987501"/>
    <lineage>
        <taxon>Bacteria</taxon>
        <taxon>Bacillati</taxon>
        <taxon>Bacillota</taxon>
        <taxon>Clostridia</taxon>
        <taxon>Eubacteriales</taxon>
        <taxon>Oscillospiraceae</taxon>
        <taxon>Massiliimalia</taxon>
    </lineage>
</organism>
<comment type="caution">
    <text evidence="2">The sequence shown here is derived from an EMBL/GenBank/DDBJ whole genome shotgun (WGS) entry which is preliminary data.</text>
</comment>
<feature type="domain" description="Helix-turn-helix conjugative transposon-like" evidence="1">
    <location>
        <begin position="6"/>
        <end position="58"/>
    </location>
</feature>
<evidence type="ECO:0000259" key="1">
    <source>
        <dbReference type="Pfam" id="PF12645"/>
    </source>
</evidence>
<dbReference type="EMBL" id="JACRTL010000005">
    <property type="protein sequence ID" value="MBC8611372.1"/>
    <property type="molecule type" value="Genomic_DNA"/>
</dbReference>
<dbReference type="InterPro" id="IPR024760">
    <property type="entry name" value="HTH_dom_conjug_TS-like"/>
</dbReference>
<evidence type="ECO:0000313" key="2">
    <source>
        <dbReference type="EMBL" id="MBC8611372.1"/>
    </source>
</evidence>
<reference evidence="2" key="1">
    <citation type="submission" date="2020-08" db="EMBL/GenBank/DDBJ databases">
        <title>Genome public.</title>
        <authorList>
            <person name="Liu C."/>
            <person name="Sun Q."/>
        </authorList>
    </citation>
    <scope>NUCLEOTIDE SEQUENCE</scope>
    <source>
        <strain evidence="2">NSJ-15</strain>
    </source>
</reference>
<proteinExistence type="predicted"/>
<sequence>MSFKELLIAAKTEPKAQMEVIELYQPLITKLSVVSDEFDEDLYQDLILAAIKCIKNFKI</sequence>
<gene>
    <name evidence="2" type="ORF">H8702_09695</name>
</gene>
<keyword evidence="3" id="KW-1185">Reference proteome</keyword>
<evidence type="ECO:0000313" key="3">
    <source>
        <dbReference type="Proteomes" id="UP000632659"/>
    </source>
</evidence>
<dbReference type="Proteomes" id="UP000632659">
    <property type="component" value="Unassembled WGS sequence"/>
</dbReference>
<name>A0A8J6PG82_9FIRM</name>
<accession>A0A8J6PG82</accession>
<protein>
    <submittedName>
        <fullName evidence="2">Helix-turn-helix domain-containing protein</fullName>
    </submittedName>
</protein>
<dbReference type="RefSeq" id="WP_187536596.1">
    <property type="nucleotide sequence ID" value="NZ_JACRTL010000005.1"/>
</dbReference>
<dbReference type="Pfam" id="PF12645">
    <property type="entry name" value="HTH_16"/>
    <property type="match status" value="1"/>
</dbReference>
<dbReference type="AlphaFoldDB" id="A0A8J6PG82"/>